<keyword evidence="4" id="KW-1185">Reference proteome</keyword>
<dbReference type="AlphaFoldDB" id="A0A0C4E2R8"/>
<gene>
    <name evidence="2" type="ORF">MAPG_06708</name>
</gene>
<dbReference type="OrthoDB" id="5222159at2759"/>
<evidence type="ECO:0000256" key="1">
    <source>
        <dbReference type="SAM" id="MobiDB-lite"/>
    </source>
</evidence>
<feature type="region of interest" description="Disordered" evidence="1">
    <location>
        <begin position="166"/>
        <end position="362"/>
    </location>
</feature>
<feature type="compositionally biased region" description="Basic and acidic residues" evidence="1">
    <location>
        <begin position="81"/>
        <end position="93"/>
    </location>
</feature>
<evidence type="ECO:0000313" key="2">
    <source>
        <dbReference type="EMBL" id="KLU87714.1"/>
    </source>
</evidence>
<name>A0A0C4E2R8_MAGP6</name>
<accession>A0A0C4E2R8</accession>
<reference evidence="3" key="5">
    <citation type="submission" date="2015-06" db="UniProtKB">
        <authorList>
            <consortium name="EnsemblFungi"/>
        </authorList>
    </citation>
    <scope>IDENTIFICATION</scope>
    <source>
        <strain evidence="3">ATCC 64411</strain>
    </source>
</reference>
<dbReference type="EMBL" id="ADBL01001623">
    <property type="status" value="NOT_ANNOTATED_CDS"/>
    <property type="molecule type" value="Genomic_DNA"/>
</dbReference>
<evidence type="ECO:0000313" key="4">
    <source>
        <dbReference type="Proteomes" id="UP000011715"/>
    </source>
</evidence>
<reference evidence="3" key="4">
    <citation type="journal article" date="2015" name="G3 (Bethesda)">
        <title>Genome sequences of three phytopathogenic species of the Magnaporthaceae family of fungi.</title>
        <authorList>
            <person name="Okagaki L.H."/>
            <person name="Nunes C.C."/>
            <person name="Sailsbery J."/>
            <person name="Clay B."/>
            <person name="Brown D."/>
            <person name="John T."/>
            <person name="Oh Y."/>
            <person name="Young N."/>
            <person name="Fitzgerald M."/>
            <person name="Haas B.J."/>
            <person name="Zeng Q."/>
            <person name="Young S."/>
            <person name="Adiconis X."/>
            <person name="Fan L."/>
            <person name="Levin J.Z."/>
            <person name="Mitchell T.K."/>
            <person name="Okubara P.A."/>
            <person name="Farman M.L."/>
            <person name="Kohn L.M."/>
            <person name="Birren B."/>
            <person name="Ma L.-J."/>
            <person name="Dean R.A."/>
        </authorList>
    </citation>
    <scope>NUCLEOTIDE SEQUENCE</scope>
    <source>
        <strain evidence="3">ATCC 64411 / 73-15</strain>
    </source>
</reference>
<feature type="region of interest" description="Disordered" evidence="1">
    <location>
        <begin position="1"/>
        <end position="111"/>
    </location>
</feature>
<feature type="compositionally biased region" description="Basic and acidic residues" evidence="1">
    <location>
        <begin position="266"/>
        <end position="282"/>
    </location>
</feature>
<proteinExistence type="predicted"/>
<dbReference type="eggNOG" id="ENOG502T7WS">
    <property type="taxonomic scope" value="Eukaryota"/>
</dbReference>
<dbReference type="Proteomes" id="UP000011715">
    <property type="component" value="Unassembled WGS sequence"/>
</dbReference>
<dbReference type="EMBL" id="GL876970">
    <property type="protein sequence ID" value="KLU87714.1"/>
    <property type="molecule type" value="Genomic_DNA"/>
</dbReference>
<reference evidence="4" key="1">
    <citation type="submission" date="2010-05" db="EMBL/GenBank/DDBJ databases">
        <title>The genome sequence of Magnaporthe poae strain ATCC 64411.</title>
        <authorList>
            <person name="Ma L.-J."/>
            <person name="Dead R."/>
            <person name="Young S."/>
            <person name="Zeng Q."/>
            <person name="Koehrsen M."/>
            <person name="Alvarado L."/>
            <person name="Berlin A."/>
            <person name="Chapman S.B."/>
            <person name="Chen Z."/>
            <person name="Freedman E."/>
            <person name="Gellesch M."/>
            <person name="Goldberg J."/>
            <person name="Griggs A."/>
            <person name="Gujja S."/>
            <person name="Heilman E.R."/>
            <person name="Heiman D."/>
            <person name="Hepburn T."/>
            <person name="Howarth C."/>
            <person name="Jen D."/>
            <person name="Larson L."/>
            <person name="Mehta T."/>
            <person name="Neiman D."/>
            <person name="Pearson M."/>
            <person name="Roberts A."/>
            <person name="Saif S."/>
            <person name="Shea T."/>
            <person name="Shenoy N."/>
            <person name="Sisk P."/>
            <person name="Stolte C."/>
            <person name="Sykes S."/>
            <person name="Walk T."/>
            <person name="White J."/>
            <person name="Yandava C."/>
            <person name="Haas B."/>
            <person name="Nusbaum C."/>
            <person name="Birren B."/>
        </authorList>
    </citation>
    <scope>NUCLEOTIDE SEQUENCE [LARGE SCALE GENOMIC DNA]</scope>
    <source>
        <strain evidence="4">ATCC 64411 / 73-15</strain>
    </source>
</reference>
<feature type="compositionally biased region" description="Basic and acidic residues" evidence="1">
    <location>
        <begin position="293"/>
        <end position="308"/>
    </location>
</feature>
<sequence length="498" mass="53797">MPASSQRPWSLPPPPDSYQKYGSKPLPPTPQRISLFDTPPRRAPQVPKLGVDGHIGASNPSQIKAKPKRRSMLGGFAGSGRRGEAPPKLETDRLPPPTVTRLTTPTYHSSDRKISQLMGLEPLAKPISSFSFGQPRDDEYIVSPMSSTSSYADDLVDKVSDLDELDSTHQSVRDSSLWPGPLVLQKSGSGSGDQMIDGANPRASQRSSMARADETDALRRHQINRSSGIEFHEQSPPRHPTPPSRSRDQSTGSLDRQPNTLSLTWEPREGFSSRAARSDTRKPAPPPPAMRAHSRDSDGERSASRGSDRSFGTGNHPLKTPYPPPSKKLGPNESGWDTDSDDEKERRPGSSLGAMASKLVKKVKPFRRDQGIVEITSREYRSGRLAPGGMSTGSSASASVTSVRSSGSAGGTAGYPGLREHVILTNRARDADGPDTPAVPPTIGLLQRTQGALVDAMKTAGIQSKSDRKRENLKGKIRVIPEGYPVYQGSNGEESRSR</sequence>
<feature type="region of interest" description="Disordered" evidence="1">
    <location>
        <begin position="383"/>
        <end position="416"/>
    </location>
</feature>
<feature type="compositionally biased region" description="Low complexity" evidence="1">
    <location>
        <begin position="388"/>
        <end position="407"/>
    </location>
</feature>
<protein>
    <submittedName>
        <fullName evidence="2 3">Uncharacterized protein</fullName>
    </submittedName>
</protein>
<feature type="compositionally biased region" description="Polar residues" evidence="1">
    <location>
        <begin position="249"/>
        <end position="263"/>
    </location>
</feature>
<dbReference type="EnsemblFungi" id="MAPG_06708T0">
    <property type="protein sequence ID" value="MAPG_06708T0"/>
    <property type="gene ID" value="MAPG_06708"/>
</dbReference>
<organism evidence="3 4">
    <name type="scientific">Magnaporthiopsis poae (strain ATCC 64411 / 73-15)</name>
    <name type="common">Kentucky bluegrass fungus</name>
    <name type="synonym">Magnaporthe poae</name>
    <dbReference type="NCBI Taxonomy" id="644358"/>
    <lineage>
        <taxon>Eukaryota</taxon>
        <taxon>Fungi</taxon>
        <taxon>Dikarya</taxon>
        <taxon>Ascomycota</taxon>
        <taxon>Pezizomycotina</taxon>
        <taxon>Sordariomycetes</taxon>
        <taxon>Sordariomycetidae</taxon>
        <taxon>Magnaporthales</taxon>
        <taxon>Magnaporthaceae</taxon>
        <taxon>Magnaporthiopsis</taxon>
    </lineage>
</organism>
<evidence type="ECO:0000313" key="3">
    <source>
        <dbReference type="EnsemblFungi" id="MAPG_06708T0"/>
    </source>
</evidence>
<reference evidence="2" key="2">
    <citation type="submission" date="2010-05" db="EMBL/GenBank/DDBJ databases">
        <title>The Genome Sequence of Magnaporthe poae strain ATCC 64411.</title>
        <authorList>
            <consortium name="The Broad Institute Genome Sequencing Platform"/>
            <consortium name="Broad Institute Genome Sequencing Center for Infectious Disease"/>
            <person name="Ma L.-J."/>
            <person name="Dead R."/>
            <person name="Young S."/>
            <person name="Zeng Q."/>
            <person name="Koehrsen M."/>
            <person name="Alvarado L."/>
            <person name="Berlin A."/>
            <person name="Chapman S.B."/>
            <person name="Chen Z."/>
            <person name="Freedman E."/>
            <person name="Gellesch M."/>
            <person name="Goldberg J."/>
            <person name="Griggs A."/>
            <person name="Gujja S."/>
            <person name="Heilman E.R."/>
            <person name="Heiman D."/>
            <person name="Hepburn T."/>
            <person name="Howarth C."/>
            <person name="Jen D."/>
            <person name="Larson L."/>
            <person name="Mehta T."/>
            <person name="Neiman D."/>
            <person name="Pearson M."/>
            <person name="Roberts A."/>
            <person name="Saif S."/>
            <person name="Shea T."/>
            <person name="Shenoy N."/>
            <person name="Sisk P."/>
            <person name="Stolte C."/>
            <person name="Sykes S."/>
            <person name="Walk T."/>
            <person name="White J."/>
            <person name="Yandava C."/>
            <person name="Haas B."/>
            <person name="Nusbaum C."/>
            <person name="Birren B."/>
        </authorList>
    </citation>
    <scope>NUCLEOTIDE SEQUENCE</scope>
    <source>
        <strain evidence="2">ATCC 64411</strain>
    </source>
</reference>
<dbReference type="VEuPathDB" id="FungiDB:MAPG_06708"/>
<reference evidence="2" key="3">
    <citation type="submission" date="2011-03" db="EMBL/GenBank/DDBJ databases">
        <title>Annotation of Magnaporthe poae ATCC 64411.</title>
        <authorList>
            <person name="Ma L.-J."/>
            <person name="Dead R."/>
            <person name="Young S.K."/>
            <person name="Zeng Q."/>
            <person name="Gargeya S."/>
            <person name="Fitzgerald M."/>
            <person name="Haas B."/>
            <person name="Abouelleil A."/>
            <person name="Alvarado L."/>
            <person name="Arachchi H.M."/>
            <person name="Berlin A."/>
            <person name="Brown A."/>
            <person name="Chapman S.B."/>
            <person name="Chen Z."/>
            <person name="Dunbar C."/>
            <person name="Freedman E."/>
            <person name="Gearin G."/>
            <person name="Gellesch M."/>
            <person name="Goldberg J."/>
            <person name="Griggs A."/>
            <person name="Gujja S."/>
            <person name="Heiman D."/>
            <person name="Howarth C."/>
            <person name="Larson L."/>
            <person name="Lui A."/>
            <person name="MacDonald P.J.P."/>
            <person name="Mehta T."/>
            <person name="Montmayeur A."/>
            <person name="Murphy C."/>
            <person name="Neiman D."/>
            <person name="Pearson M."/>
            <person name="Priest M."/>
            <person name="Roberts A."/>
            <person name="Saif S."/>
            <person name="Shea T."/>
            <person name="Shenoy N."/>
            <person name="Sisk P."/>
            <person name="Stolte C."/>
            <person name="Sykes S."/>
            <person name="Yandava C."/>
            <person name="Wortman J."/>
            <person name="Nusbaum C."/>
            <person name="Birren B."/>
        </authorList>
    </citation>
    <scope>NUCLEOTIDE SEQUENCE</scope>
    <source>
        <strain evidence="2">ATCC 64411</strain>
    </source>
</reference>